<feature type="compositionally biased region" description="Basic residues" evidence="9">
    <location>
        <begin position="105"/>
        <end position="126"/>
    </location>
</feature>
<keyword evidence="4 8" id="KW-0963">Cytoplasm</keyword>
<comment type="subunit">
    <text evidence="8">Heterodimer with SRP9; binds RNA as heterodimer. Component of a signal recognition particle (SRP) complex that consists of a 7SL RNA molecule of 300 nucleotides and six protein subunits: SRP72, SRP68, SRP54, SRP19, SRP14 and SRP9.</text>
</comment>
<dbReference type="Proteomes" id="UP001165289">
    <property type="component" value="Unassembled WGS sequence"/>
</dbReference>
<feature type="compositionally biased region" description="Basic residues" evidence="9">
    <location>
        <begin position="33"/>
        <end position="48"/>
    </location>
</feature>
<evidence type="ECO:0000256" key="1">
    <source>
        <dbReference type="ARBA" id="ARBA00004496"/>
    </source>
</evidence>
<organism evidence="10 11">
    <name type="scientific">Oopsacas minuta</name>
    <dbReference type="NCBI Taxonomy" id="111878"/>
    <lineage>
        <taxon>Eukaryota</taxon>
        <taxon>Metazoa</taxon>
        <taxon>Porifera</taxon>
        <taxon>Hexactinellida</taxon>
        <taxon>Hexasterophora</taxon>
        <taxon>Lyssacinosida</taxon>
        <taxon>Leucopsacidae</taxon>
        <taxon>Oopsacas</taxon>
    </lineage>
</organism>
<comment type="subcellular location">
    <subcellularLocation>
        <location evidence="1 8">Cytoplasm</location>
    </subcellularLocation>
</comment>
<comment type="function">
    <text evidence="8">Component of the signal recognition particle (SRP) complex, a ribonucleoprotein complex that mediates the cotranslational targeting of secretory and membrane proteins to the endoplasmic reticulum (ER). SRP9 together with SRP14 and the Alu portion of the SRP RNA, constitutes the elongation arrest domain of SRP. The complex of SRP9 and SRP14 is required for SRP RNA binding.</text>
</comment>
<dbReference type="Pfam" id="PF02290">
    <property type="entry name" value="SRP14"/>
    <property type="match status" value="1"/>
</dbReference>
<dbReference type="GO" id="GO:0030942">
    <property type="term" value="F:endoplasmic reticulum signal peptide binding"/>
    <property type="evidence" value="ECO:0007669"/>
    <property type="project" value="UniProtKB-UniRule"/>
</dbReference>
<evidence type="ECO:0000256" key="9">
    <source>
        <dbReference type="SAM" id="MobiDB-lite"/>
    </source>
</evidence>
<comment type="similarity">
    <text evidence="2 8">Belongs to the SRP14 family.</text>
</comment>
<comment type="caution">
    <text evidence="10">The sequence shown here is derived from an EMBL/GenBank/DDBJ whole genome shotgun (WGS) entry which is preliminary data.</text>
</comment>
<evidence type="ECO:0000256" key="3">
    <source>
        <dbReference type="ARBA" id="ARBA00017926"/>
    </source>
</evidence>
<evidence type="ECO:0000256" key="4">
    <source>
        <dbReference type="ARBA" id="ARBA00022490"/>
    </source>
</evidence>
<accession>A0AAV7K7D0</accession>
<dbReference type="GO" id="GO:0005786">
    <property type="term" value="C:signal recognition particle, endoplasmic reticulum targeting"/>
    <property type="evidence" value="ECO:0007669"/>
    <property type="project" value="UniProtKB-UniRule"/>
</dbReference>
<protein>
    <recommendedName>
        <fullName evidence="3 8">Signal recognition particle 14 kDa protein</fullName>
        <shortName evidence="8">SRP14</shortName>
    </recommendedName>
</protein>
<dbReference type="AlphaFoldDB" id="A0AAV7K7D0"/>
<keyword evidence="5 8" id="KW-0694">RNA-binding</keyword>
<sequence length="126" mass="14270">MVLLDPDAFLTELGKLFTKHRNTGAVVITLKKYNGHTKPTPKPRKGKPGKKEGEKEHVHPQPDEHLCLIRAKAGNKKLSTHVSSKKVTKFQINMAALMRSNCTAMKRKEKLKKEKKKVPPKPKKKD</sequence>
<evidence type="ECO:0000313" key="10">
    <source>
        <dbReference type="EMBL" id="KAI6656926.1"/>
    </source>
</evidence>
<dbReference type="GO" id="GO:0008312">
    <property type="term" value="F:7S RNA binding"/>
    <property type="evidence" value="ECO:0007669"/>
    <property type="project" value="UniProtKB-UniRule"/>
</dbReference>
<dbReference type="PANTHER" id="PTHR12013">
    <property type="entry name" value="SIGNAL RECOGNITION PARTICLE 14 KD PROTEIN"/>
    <property type="match status" value="1"/>
</dbReference>
<keyword evidence="6 8" id="KW-0733">Signal recognition particle</keyword>
<evidence type="ECO:0000256" key="8">
    <source>
        <dbReference type="RuleBase" id="RU368100"/>
    </source>
</evidence>
<dbReference type="InterPro" id="IPR003210">
    <property type="entry name" value="Signal_recog_particle_SRP14"/>
</dbReference>
<feature type="region of interest" description="Disordered" evidence="9">
    <location>
        <begin position="102"/>
        <end position="126"/>
    </location>
</feature>
<evidence type="ECO:0000256" key="5">
    <source>
        <dbReference type="ARBA" id="ARBA00022884"/>
    </source>
</evidence>
<keyword evidence="7 8" id="KW-0687">Ribonucleoprotein</keyword>
<evidence type="ECO:0000256" key="6">
    <source>
        <dbReference type="ARBA" id="ARBA00023135"/>
    </source>
</evidence>
<dbReference type="SUPFAM" id="SSF54762">
    <property type="entry name" value="Signal recognition particle alu RNA binding heterodimer, SRP9/14"/>
    <property type="match status" value="1"/>
</dbReference>
<keyword evidence="11" id="KW-1185">Reference proteome</keyword>
<dbReference type="InterPro" id="IPR009018">
    <property type="entry name" value="Signal_recog_particle_SRP9/14"/>
</dbReference>
<feature type="compositionally biased region" description="Basic and acidic residues" evidence="9">
    <location>
        <begin position="49"/>
        <end position="63"/>
    </location>
</feature>
<feature type="region of interest" description="Disordered" evidence="9">
    <location>
        <begin position="31"/>
        <end position="63"/>
    </location>
</feature>
<evidence type="ECO:0000256" key="2">
    <source>
        <dbReference type="ARBA" id="ARBA00010349"/>
    </source>
</evidence>
<reference evidence="10 11" key="1">
    <citation type="journal article" date="2023" name="BMC Biol.">
        <title>The compact genome of the sponge Oopsacas minuta (Hexactinellida) is lacking key metazoan core genes.</title>
        <authorList>
            <person name="Santini S."/>
            <person name="Schenkelaars Q."/>
            <person name="Jourda C."/>
            <person name="Duchesne M."/>
            <person name="Belahbib H."/>
            <person name="Rocher C."/>
            <person name="Selva M."/>
            <person name="Riesgo A."/>
            <person name="Vervoort M."/>
            <person name="Leys S.P."/>
            <person name="Kodjabachian L."/>
            <person name="Le Bivic A."/>
            <person name="Borchiellini C."/>
            <person name="Claverie J.M."/>
            <person name="Renard E."/>
        </authorList>
    </citation>
    <scope>NUCLEOTIDE SEQUENCE [LARGE SCALE GENOMIC DNA]</scope>
    <source>
        <strain evidence="10">SPO-2</strain>
    </source>
</reference>
<dbReference type="GO" id="GO:0006614">
    <property type="term" value="P:SRP-dependent cotranslational protein targeting to membrane"/>
    <property type="evidence" value="ECO:0007669"/>
    <property type="project" value="UniProtKB-UniRule"/>
</dbReference>
<dbReference type="Gene3D" id="3.30.720.10">
    <property type="entry name" value="Signal recognition particle alu RNA binding heterodimer, srp9/1"/>
    <property type="match status" value="1"/>
</dbReference>
<proteinExistence type="inferred from homology"/>
<dbReference type="FunFam" id="3.30.720.10:FF:000003">
    <property type="entry name" value="Signal recognition particle 14"/>
    <property type="match status" value="1"/>
</dbReference>
<evidence type="ECO:0000313" key="11">
    <source>
        <dbReference type="Proteomes" id="UP001165289"/>
    </source>
</evidence>
<evidence type="ECO:0000256" key="7">
    <source>
        <dbReference type="ARBA" id="ARBA00023274"/>
    </source>
</evidence>
<dbReference type="EMBL" id="JAKMXF010000133">
    <property type="protein sequence ID" value="KAI6656926.1"/>
    <property type="molecule type" value="Genomic_DNA"/>
</dbReference>
<gene>
    <name evidence="10" type="ORF">LOD99_16228</name>
</gene>
<name>A0AAV7K7D0_9METZ</name>